<accession>M5PVW4</accession>
<name>M5PVW4_DESAF</name>
<dbReference type="Pfam" id="PF04165">
    <property type="entry name" value="DUF401"/>
    <property type="match status" value="1"/>
</dbReference>
<feature type="transmembrane region" description="Helical" evidence="1">
    <location>
        <begin position="175"/>
        <end position="197"/>
    </location>
</feature>
<feature type="transmembrane region" description="Helical" evidence="1">
    <location>
        <begin position="38"/>
        <end position="60"/>
    </location>
</feature>
<dbReference type="PATRIC" id="fig|1262666.3.peg.1055"/>
<keyword evidence="1" id="KW-1133">Transmembrane helix</keyword>
<dbReference type="AlphaFoldDB" id="M5PVW4"/>
<gene>
    <name evidence="2" type="ORF">PCS_01040</name>
</gene>
<reference evidence="2 3" key="1">
    <citation type="journal article" date="2013" name="Genome Announc.">
        <title>Draft Genome Sequence for Desulfovibrio africanus Strain PCS.</title>
        <authorList>
            <person name="Brown S.D."/>
            <person name="Utturkar S.M."/>
            <person name="Arkin A.P."/>
            <person name="Deutschbauer A.M."/>
            <person name="Elias D.A."/>
            <person name="Hazen T.C."/>
            <person name="Chakraborty R."/>
        </authorList>
    </citation>
    <scope>NUCLEOTIDE SEQUENCE [LARGE SCALE GENOMIC DNA]</scope>
    <source>
        <strain evidence="2 3">PCS</strain>
    </source>
</reference>
<feature type="transmembrane region" description="Helical" evidence="1">
    <location>
        <begin position="280"/>
        <end position="299"/>
    </location>
</feature>
<dbReference type="Proteomes" id="UP000011922">
    <property type="component" value="Unassembled WGS sequence"/>
</dbReference>
<evidence type="ECO:0000313" key="2">
    <source>
        <dbReference type="EMBL" id="EMG38214.1"/>
    </source>
</evidence>
<evidence type="ECO:0000256" key="1">
    <source>
        <dbReference type="SAM" id="Phobius"/>
    </source>
</evidence>
<feature type="transmembrane region" description="Helical" evidence="1">
    <location>
        <begin position="66"/>
        <end position="85"/>
    </location>
</feature>
<keyword evidence="1" id="KW-0812">Transmembrane</keyword>
<evidence type="ECO:0000313" key="3">
    <source>
        <dbReference type="Proteomes" id="UP000011922"/>
    </source>
</evidence>
<dbReference type="RefSeq" id="WP_005984711.1">
    <property type="nucleotide sequence ID" value="NZ_AOSV01000007.1"/>
</dbReference>
<feature type="transmembrane region" description="Helical" evidence="1">
    <location>
        <begin position="149"/>
        <end position="168"/>
    </location>
</feature>
<proteinExistence type="predicted"/>
<sequence>MDTFAGSLPLIKLFCVFAAMLAGIRYRLGLWPSVLGGSLLLGLAFGMPLPVWLTTAGVALTTAKTLLLAVVVILILVLSDILELSGQNRRLMDALSGYLTSPRLRLAFFPSLIGLLPMPGGAVFSAPMLGSVAEGMNIRPEDKVMLNYWFRHMWELIWPLYPGIILASSLSGVPLITLIAYTLPGMIFFTVLGWWFLLRPSRLPLPIEAVNERKPRNARKALLHGLPLLVAIVGSLGLEGLLSAARPDVPYEWGIIAGLATAIAWTMLQNGLKLGFLVKVLLQRKLLGMLLAIASIFVFKDVMAGSGVVEALSASAGGAMAMFAASVLLPYLVGLVSGITMAFVGATFPLMLGLLQQAGAMDSLIPYMVLSLFSGFLGVMSSPLHICYVLSCQYFEVGLGRPWRKLLAPCALLMAFAVAYFSVLA</sequence>
<dbReference type="OrthoDB" id="367235at2"/>
<dbReference type="PANTHER" id="PTHR39556:SF1">
    <property type="entry name" value="PROTEIN, PUTATIVE-RELATED"/>
    <property type="match status" value="1"/>
</dbReference>
<feature type="transmembrane region" description="Helical" evidence="1">
    <location>
        <begin position="367"/>
        <end position="386"/>
    </location>
</feature>
<protein>
    <recommendedName>
        <fullName evidence="4">DUF401 family protein</fullName>
    </recommendedName>
</protein>
<dbReference type="InterPro" id="IPR007294">
    <property type="entry name" value="DUF401"/>
</dbReference>
<organism evidence="2 3">
    <name type="scientific">Desulfocurvibacter africanus PCS</name>
    <dbReference type="NCBI Taxonomy" id="1262666"/>
    <lineage>
        <taxon>Bacteria</taxon>
        <taxon>Pseudomonadati</taxon>
        <taxon>Thermodesulfobacteriota</taxon>
        <taxon>Desulfovibrionia</taxon>
        <taxon>Desulfovibrionales</taxon>
        <taxon>Desulfovibrionaceae</taxon>
        <taxon>Desulfocurvibacter</taxon>
    </lineage>
</organism>
<dbReference type="PANTHER" id="PTHR39556">
    <property type="entry name" value="PROTEIN, PUTATIVE-RELATED"/>
    <property type="match status" value="1"/>
</dbReference>
<feature type="transmembrane region" description="Helical" evidence="1">
    <location>
        <begin position="406"/>
        <end position="424"/>
    </location>
</feature>
<feature type="transmembrane region" description="Helical" evidence="1">
    <location>
        <begin position="249"/>
        <end position="268"/>
    </location>
</feature>
<comment type="caution">
    <text evidence="2">The sequence shown here is derived from an EMBL/GenBank/DDBJ whole genome shotgun (WGS) entry which is preliminary data.</text>
</comment>
<feature type="transmembrane region" description="Helical" evidence="1">
    <location>
        <begin position="221"/>
        <end position="242"/>
    </location>
</feature>
<feature type="transmembrane region" description="Helical" evidence="1">
    <location>
        <begin position="6"/>
        <end position="26"/>
    </location>
</feature>
<feature type="transmembrane region" description="Helical" evidence="1">
    <location>
        <begin position="106"/>
        <end position="129"/>
    </location>
</feature>
<evidence type="ECO:0008006" key="4">
    <source>
        <dbReference type="Google" id="ProtNLM"/>
    </source>
</evidence>
<keyword evidence="1" id="KW-0472">Membrane</keyword>
<dbReference type="EMBL" id="AOSV01000007">
    <property type="protein sequence ID" value="EMG38214.1"/>
    <property type="molecule type" value="Genomic_DNA"/>
</dbReference>